<proteinExistence type="predicted"/>
<organism evidence="1 2">
    <name type="scientific">Hypoxylon rubiginosum</name>
    <dbReference type="NCBI Taxonomy" id="110542"/>
    <lineage>
        <taxon>Eukaryota</taxon>
        <taxon>Fungi</taxon>
        <taxon>Dikarya</taxon>
        <taxon>Ascomycota</taxon>
        <taxon>Pezizomycotina</taxon>
        <taxon>Sordariomycetes</taxon>
        <taxon>Xylariomycetidae</taxon>
        <taxon>Xylariales</taxon>
        <taxon>Hypoxylaceae</taxon>
        <taxon>Hypoxylon</taxon>
    </lineage>
</organism>
<sequence>MRHSVRAVCVSAVLAAGAHGTPIGRLLGSSFGVPGRTATYDYVVVGGGNAGLTLASRLVEQKAGSVAVIEAGTFYEISNGNTSQIPGTAATYVGKDQNDWQPMVDWGYITTPQAGAFDGELHYPRGKTLGGCSARNYMIYQRGTVGSYQMWADAVNDTSYTFDNFLPWFEKSMNFTPPNAAFRLENATVEYDLSTLGDNSGPLSVTFPNWVYPYSTWAEKGLAEIGMDIREDNFQNGGLLGQAYAMFTINADTMLRESSETAFLQKSLDDPNYYLYPMTMAKKIVFDDSKTATGVLVNTDGKEYTISARKEVILSGGVIGSPQLLQASGVGPAALLNSLNIPVVADLPGVGQNFQDHIVFGISHKINSITASSYNNPTVLAEQIKLFDEQAAGMFTSPATDILAWEKLPNSTRSSFASETLDVLAEYPADWPETEYIALSSYLGNGFTPSTADPADGNNYATLTVVLSTPRSRGSVNITSSDTSVSPAIDPAFLTNQADVDVSVGGFKRAREYWATEALKGMADAEEAYPGSAVATDEDIANAIRGSFQTIFHGACTCAMGSSDNPLAVVDSQTRVYGVQNLRVVDASAFPLLPPGHPMSTVYALAEKIACDISGNC</sequence>
<protein>
    <submittedName>
        <fullName evidence="1">Glucose-methanol-choline oxidoreductase</fullName>
    </submittedName>
</protein>
<accession>A0ACC0D1H4</accession>
<evidence type="ECO:0000313" key="2">
    <source>
        <dbReference type="Proteomes" id="UP001497680"/>
    </source>
</evidence>
<gene>
    <name evidence="1" type="ORF">F4821DRAFT_125655</name>
</gene>
<comment type="caution">
    <text evidence="1">The sequence shown here is derived from an EMBL/GenBank/DDBJ whole genome shotgun (WGS) entry which is preliminary data.</text>
</comment>
<reference evidence="1 2" key="1">
    <citation type="journal article" date="2022" name="New Phytol.">
        <title>Ecological generalism drives hyperdiversity of secondary metabolite gene clusters in xylarialean endophytes.</title>
        <authorList>
            <person name="Franco M.E.E."/>
            <person name="Wisecaver J.H."/>
            <person name="Arnold A.E."/>
            <person name="Ju Y.M."/>
            <person name="Slot J.C."/>
            <person name="Ahrendt S."/>
            <person name="Moore L.P."/>
            <person name="Eastman K.E."/>
            <person name="Scott K."/>
            <person name="Konkel Z."/>
            <person name="Mondo S.J."/>
            <person name="Kuo A."/>
            <person name="Hayes R.D."/>
            <person name="Haridas S."/>
            <person name="Andreopoulos B."/>
            <person name="Riley R."/>
            <person name="LaButti K."/>
            <person name="Pangilinan J."/>
            <person name="Lipzen A."/>
            <person name="Amirebrahimi M."/>
            <person name="Yan J."/>
            <person name="Adam C."/>
            <person name="Keymanesh K."/>
            <person name="Ng V."/>
            <person name="Louie K."/>
            <person name="Northen T."/>
            <person name="Drula E."/>
            <person name="Henrissat B."/>
            <person name="Hsieh H.M."/>
            <person name="Youens-Clark K."/>
            <person name="Lutzoni F."/>
            <person name="Miadlikowska J."/>
            <person name="Eastwood D.C."/>
            <person name="Hamelin R.C."/>
            <person name="Grigoriev I.V."/>
            <person name="U'Ren J.M."/>
        </authorList>
    </citation>
    <scope>NUCLEOTIDE SEQUENCE [LARGE SCALE GENOMIC DNA]</scope>
    <source>
        <strain evidence="1 2">ER1909</strain>
    </source>
</reference>
<evidence type="ECO:0000313" key="1">
    <source>
        <dbReference type="EMBL" id="KAI6086546.1"/>
    </source>
</evidence>
<name>A0ACC0D1H4_9PEZI</name>
<dbReference type="EMBL" id="MU394314">
    <property type="protein sequence ID" value="KAI6086546.1"/>
    <property type="molecule type" value="Genomic_DNA"/>
</dbReference>
<keyword evidence="2" id="KW-1185">Reference proteome</keyword>
<dbReference type="Proteomes" id="UP001497680">
    <property type="component" value="Unassembled WGS sequence"/>
</dbReference>